<feature type="domain" description="Major facilitator superfamily (MFS) profile" evidence="8">
    <location>
        <begin position="8"/>
        <end position="150"/>
    </location>
</feature>
<feature type="transmembrane region" description="Helical" evidence="7">
    <location>
        <begin position="45"/>
        <end position="62"/>
    </location>
</feature>
<keyword evidence="6 7" id="KW-0472">Membrane</keyword>
<dbReference type="PRINTS" id="PR01036">
    <property type="entry name" value="TCRTETB"/>
</dbReference>
<dbReference type="PROSITE" id="PS50850">
    <property type="entry name" value="MFS"/>
    <property type="match status" value="1"/>
</dbReference>
<keyword evidence="5 7" id="KW-1133">Transmembrane helix</keyword>
<dbReference type="InterPro" id="IPR020846">
    <property type="entry name" value="MFS_dom"/>
</dbReference>
<dbReference type="EMBL" id="UINC01114456">
    <property type="protein sequence ID" value="SVC84770.1"/>
    <property type="molecule type" value="Genomic_DNA"/>
</dbReference>
<dbReference type="Gene3D" id="1.20.1720.10">
    <property type="entry name" value="Multidrug resistance protein D"/>
    <property type="match status" value="1"/>
</dbReference>
<organism evidence="9">
    <name type="scientific">marine metagenome</name>
    <dbReference type="NCBI Taxonomy" id="408172"/>
    <lineage>
        <taxon>unclassified sequences</taxon>
        <taxon>metagenomes</taxon>
        <taxon>ecological metagenomes</taxon>
    </lineage>
</organism>
<feature type="transmembrane region" description="Helical" evidence="7">
    <location>
        <begin position="132"/>
        <end position="149"/>
    </location>
</feature>
<evidence type="ECO:0000256" key="2">
    <source>
        <dbReference type="ARBA" id="ARBA00022448"/>
    </source>
</evidence>
<dbReference type="PANTHER" id="PTHR42718">
    <property type="entry name" value="MAJOR FACILITATOR SUPERFAMILY MULTIDRUG TRANSPORTER MFSC"/>
    <property type="match status" value="1"/>
</dbReference>
<feature type="non-terminal residue" evidence="9">
    <location>
        <position position="1"/>
    </location>
</feature>
<dbReference type="PANTHER" id="PTHR42718:SF46">
    <property type="entry name" value="BLR6921 PROTEIN"/>
    <property type="match status" value="1"/>
</dbReference>
<feature type="transmembrane region" description="Helical" evidence="7">
    <location>
        <begin position="74"/>
        <end position="100"/>
    </location>
</feature>
<keyword evidence="4 7" id="KW-0812">Transmembrane</keyword>
<evidence type="ECO:0000256" key="7">
    <source>
        <dbReference type="SAM" id="Phobius"/>
    </source>
</evidence>
<dbReference type="AlphaFoldDB" id="A0A382QIK8"/>
<evidence type="ECO:0000256" key="5">
    <source>
        <dbReference type="ARBA" id="ARBA00022989"/>
    </source>
</evidence>
<evidence type="ECO:0000259" key="8">
    <source>
        <dbReference type="PROSITE" id="PS50850"/>
    </source>
</evidence>
<protein>
    <recommendedName>
        <fullName evidence="8">Major facilitator superfamily (MFS) profile domain-containing protein</fullName>
    </recommendedName>
</protein>
<keyword evidence="2" id="KW-0813">Transport</keyword>
<dbReference type="SUPFAM" id="SSF103473">
    <property type="entry name" value="MFS general substrate transporter"/>
    <property type="match status" value="1"/>
</dbReference>
<comment type="subcellular location">
    <subcellularLocation>
        <location evidence="1">Cell membrane</location>
        <topology evidence="1">Multi-pass membrane protein</topology>
    </subcellularLocation>
</comment>
<dbReference type="GO" id="GO:0022857">
    <property type="term" value="F:transmembrane transporter activity"/>
    <property type="evidence" value="ECO:0007669"/>
    <property type="project" value="InterPro"/>
</dbReference>
<keyword evidence="3" id="KW-1003">Cell membrane</keyword>
<evidence type="ECO:0000313" key="9">
    <source>
        <dbReference type="EMBL" id="SVC84770.1"/>
    </source>
</evidence>
<dbReference type="InterPro" id="IPR036259">
    <property type="entry name" value="MFS_trans_sf"/>
</dbReference>
<feature type="transmembrane region" description="Helical" evidence="7">
    <location>
        <begin position="106"/>
        <end position="125"/>
    </location>
</feature>
<dbReference type="GO" id="GO:0005886">
    <property type="term" value="C:plasma membrane"/>
    <property type="evidence" value="ECO:0007669"/>
    <property type="project" value="UniProtKB-SubCell"/>
</dbReference>
<feature type="non-terminal residue" evidence="9">
    <location>
        <position position="150"/>
    </location>
</feature>
<evidence type="ECO:0000256" key="3">
    <source>
        <dbReference type="ARBA" id="ARBA00022475"/>
    </source>
</evidence>
<evidence type="ECO:0000256" key="6">
    <source>
        <dbReference type="ARBA" id="ARBA00023136"/>
    </source>
</evidence>
<proteinExistence type="predicted"/>
<gene>
    <name evidence="9" type="ORF">METZ01_LOCUS337624</name>
</gene>
<evidence type="ECO:0000256" key="1">
    <source>
        <dbReference type="ARBA" id="ARBA00004651"/>
    </source>
</evidence>
<dbReference type="Pfam" id="PF07690">
    <property type="entry name" value="MFS_1"/>
    <property type="match status" value="1"/>
</dbReference>
<dbReference type="InterPro" id="IPR011701">
    <property type="entry name" value="MFS"/>
</dbReference>
<sequence length="150" mass="15664">LTKKPLFSFLAIALGIFCMVADQSALMLALPSISKFFGSDLPTTQWVLVSYVLAISVALLPMGRLSDLIGHKMIYVIGFLLLSATTFAAGFAPSILWLILASFIRGVGSGMTQGTSMALILSIFAPREGGKALGLFIGIVGIGSAVGPLI</sequence>
<evidence type="ECO:0000256" key="4">
    <source>
        <dbReference type="ARBA" id="ARBA00022692"/>
    </source>
</evidence>
<accession>A0A382QIK8</accession>
<name>A0A382QIK8_9ZZZZ</name>
<reference evidence="9" key="1">
    <citation type="submission" date="2018-05" db="EMBL/GenBank/DDBJ databases">
        <authorList>
            <person name="Lanie J.A."/>
            <person name="Ng W.-L."/>
            <person name="Kazmierczak K.M."/>
            <person name="Andrzejewski T.M."/>
            <person name="Davidsen T.M."/>
            <person name="Wayne K.J."/>
            <person name="Tettelin H."/>
            <person name="Glass J.I."/>
            <person name="Rusch D."/>
            <person name="Podicherti R."/>
            <person name="Tsui H.-C.T."/>
            <person name="Winkler M.E."/>
        </authorList>
    </citation>
    <scope>NUCLEOTIDE SEQUENCE</scope>
</reference>